<protein>
    <submittedName>
        <fullName evidence="2">Uncharacterized protein</fullName>
    </submittedName>
</protein>
<name>A0ABN2RAK6_9ACTN</name>
<proteinExistence type="predicted"/>
<comment type="caution">
    <text evidence="2">The sequence shown here is derived from an EMBL/GenBank/DDBJ whole genome shotgun (WGS) entry which is preliminary data.</text>
</comment>
<accession>A0ABN2RAK6</accession>
<evidence type="ECO:0000313" key="2">
    <source>
        <dbReference type="EMBL" id="GAA1966199.1"/>
    </source>
</evidence>
<sequence>MLHQPLTTVLAAASVTGSHPGPGFYAEWVLIVGAVVGAPVYFVRRARGRRRRR</sequence>
<dbReference type="EMBL" id="BAAAQM010000011">
    <property type="protein sequence ID" value="GAA1966199.1"/>
    <property type="molecule type" value="Genomic_DNA"/>
</dbReference>
<gene>
    <name evidence="2" type="ORF">GCM10009838_24840</name>
</gene>
<keyword evidence="1" id="KW-1133">Transmembrane helix</keyword>
<keyword evidence="3" id="KW-1185">Reference proteome</keyword>
<evidence type="ECO:0000256" key="1">
    <source>
        <dbReference type="SAM" id="Phobius"/>
    </source>
</evidence>
<organism evidence="2 3">
    <name type="scientific">Catenulispora subtropica</name>
    <dbReference type="NCBI Taxonomy" id="450798"/>
    <lineage>
        <taxon>Bacteria</taxon>
        <taxon>Bacillati</taxon>
        <taxon>Actinomycetota</taxon>
        <taxon>Actinomycetes</taxon>
        <taxon>Catenulisporales</taxon>
        <taxon>Catenulisporaceae</taxon>
        <taxon>Catenulispora</taxon>
    </lineage>
</organism>
<keyword evidence="1" id="KW-0812">Transmembrane</keyword>
<feature type="transmembrane region" description="Helical" evidence="1">
    <location>
        <begin position="24"/>
        <end position="43"/>
    </location>
</feature>
<keyword evidence="1" id="KW-0472">Membrane</keyword>
<evidence type="ECO:0000313" key="3">
    <source>
        <dbReference type="Proteomes" id="UP001499854"/>
    </source>
</evidence>
<reference evidence="2 3" key="1">
    <citation type="journal article" date="2019" name="Int. J. Syst. Evol. Microbiol.">
        <title>The Global Catalogue of Microorganisms (GCM) 10K type strain sequencing project: providing services to taxonomists for standard genome sequencing and annotation.</title>
        <authorList>
            <consortium name="The Broad Institute Genomics Platform"/>
            <consortium name="The Broad Institute Genome Sequencing Center for Infectious Disease"/>
            <person name="Wu L."/>
            <person name="Ma J."/>
        </authorList>
    </citation>
    <scope>NUCLEOTIDE SEQUENCE [LARGE SCALE GENOMIC DNA]</scope>
    <source>
        <strain evidence="2 3">JCM 16013</strain>
    </source>
</reference>
<dbReference type="Proteomes" id="UP001499854">
    <property type="component" value="Unassembled WGS sequence"/>
</dbReference>
<dbReference type="RefSeq" id="WP_344657114.1">
    <property type="nucleotide sequence ID" value="NZ_BAAAQM010000011.1"/>
</dbReference>